<dbReference type="RefSeq" id="XP_017879826.1">
    <property type="nucleotide sequence ID" value="XM_018024337.2"/>
</dbReference>
<organism evidence="9 10">
    <name type="scientific">Ceratina calcarata</name>
    <dbReference type="NCBI Taxonomy" id="156304"/>
    <lineage>
        <taxon>Eukaryota</taxon>
        <taxon>Metazoa</taxon>
        <taxon>Ecdysozoa</taxon>
        <taxon>Arthropoda</taxon>
        <taxon>Hexapoda</taxon>
        <taxon>Insecta</taxon>
        <taxon>Pterygota</taxon>
        <taxon>Neoptera</taxon>
        <taxon>Endopterygota</taxon>
        <taxon>Hymenoptera</taxon>
        <taxon>Apocrita</taxon>
        <taxon>Aculeata</taxon>
        <taxon>Apoidea</taxon>
        <taxon>Anthophila</taxon>
        <taxon>Apidae</taxon>
        <taxon>Ceratina</taxon>
        <taxon>Zadontomerus</taxon>
    </lineage>
</organism>
<dbReference type="GO" id="GO:0050916">
    <property type="term" value="P:sensory perception of sweet taste"/>
    <property type="evidence" value="ECO:0007669"/>
    <property type="project" value="UniProtKB-ARBA"/>
</dbReference>
<comment type="similarity">
    <text evidence="2">Belongs to the insect chemoreceptor superfamily. Gustatory receptor (GR) family. Gr5a subfamily.</text>
</comment>
<name>A0AAJ7IYL7_9HYME</name>
<keyword evidence="5 8" id="KW-1133">Transmembrane helix</keyword>
<proteinExistence type="inferred from homology"/>
<feature type="transmembrane region" description="Helical" evidence="8">
    <location>
        <begin position="202"/>
        <end position="222"/>
    </location>
</feature>
<evidence type="ECO:0000313" key="9">
    <source>
        <dbReference type="Proteomes" id="UP000694925"/>
    </source>
</evidence>
<evidence type="ECO:0000256" key="7">
    <source>
        <dbReference type="ARBA" id="ARBA00023170"/>
    </source>
</evidence>
<keyword evidence="4 8" id="KW-0812">Transmembrane</keyword>
<feature type="transmembrane region" description="Helical" evidence="8">
    <location>
        <begin position="75"/>
        <end position="95"/>
    </location>
</feature>
<gene>
    <name evidence="10" type="primary">LOC108624801</name>
</gene>
<dbReference type="GO" id="GO:0005886">
    <property type="term" value="C:plasma membrane"/>
    <property type="evidence" value="ECO:0007669"/>
    <property type="project" value="UniProtKB-SubCell"/>
</dbReference>
<feature type="transmembrane region" description="Helical" evidence="8">
    <location>
        <begin position="365"/>
        <end position="382"/>
    </location>
</feature>
<evidence type="ECO:0000256" key="5">
    <source>
        <dbReference type="ARBA" id="ARBA00022989"/>
    </source>
</evidence>
<feature type="transmembrane region" description="Helical" evidence="8">
    <location>
        <begin position="145"/>
        <end position="170"/>
    </location>
</feature>
<evidence type="ECO:0000256" key="3">
    <source>
        <dbReference type="ARBA" id="ARBA00022475"/>
    </source>
</evidence>
<keyword evidence="3" id="KW-1003">Cell membrane</keyword>
<evidence type="ECO:0000256" key="1">
    <source>
        <dbReference type="ARBA" id="ARBA00004651"/>
    </source>
</evidence>
<dbReference type="AlphaFoldDB" id="A0AAJ7IYL7"/>
<dbReference type="GO" id="GO:0008527">
    <property type="term" value="F:taste receptor activity"/>
    <property type="evidence" value="ECO:0007669"/>
    <property type="project" value="InterPro"/>
</dbReference>
<keyword evidence="9" id="KW-1185">Reference proteome</keyword>
<accession>A0AAJ7IYL7</accession>
<evidence type="ECO:0000313" key="10">
    <source>
        <dbReference type="RefSeq" id="XP_017879826.1"/>
    </source>
</evidence>
<dbReference type="Pfam" id="PF06151">
    <property type="entry name" value="Trehalose_recp"/>
    <property type="match status" value="2"/>
</dbReference>
<dbReference type="PANTHER" id="PTHR21421:SF29">
    <property type="entry name" value="GUSTATORY RECEPTOR 5A FOR TREHALOSE-RELATED"/>
    <property type="match status" value="1"/>
</dbReference>
<sequence>MITCIDVRTENQFMMLKSTITFSRPKPIKKRRSSRKLWVSFTYHKNDNTEETDVNQANDSFAERAQNTMENFHCAIGPILCIAQVFGLFPVSGIRCPSLSKLQFKRFSFLTVYSACLALMVCFMTVISVIHMLKTFNTDAIQARGGIGAATVGAVFYGNSLLASVSFFWLSSRWVPLQYEWRAMEQYVDRNSSETTRLRWKFYLISFVILVCSFTEHVLSIFNNVEGYDWHGSNSTFRNFMKIYTLRSHSFLFDTREIQLYEHEEYLGATRFNQSHSISVNYNFAFGIYIFVISKIATFTWNFTDLFIMLVATGLAEKYKSLNKRLAVIVTRHQSLLLDQWAELREKYATLSCFVKNVDDHISHIVLLSFANNLYFICVQLLNGLSSWENSLSAVYFFGSFGFLIGRTCAVTLLTARIYDQSKEALPHLYRCSPSNYCIEVQRLQHQLATDEVTLTGLRFFSITRNFMLAVVGAIITYEVLLLQFNDNK</sequence>
<dbReference type="PANTHER" id="PTHR21421">
    <property type="entry name" value="GUSTATORY RECEPTOR"/>
    <property type="match status" value="1"/>
</dbReference>
<dbReference type="InterPro" id="IPR009318">
    <property type="entry name" value="Gustatory_rcpt"/>
</dbReference>
<feature type="transmembrane region" description="Helical" evidence="8">
    <location>
        <begin position="467"/>
        <end position="485"/>
    </location>
</feature>
<protein>
    <submittedName>
        <fullName evidence="10">Gustatory receptor 5a for trehalose-like isoform X1</fullName>
    </submittedName>
</protein>
<dbReference type="GeneID" id="108624801"/>
<evidence type="ECO:0000256" key="6">
    <source>
        <dbReference type="ARBA" id="ARBA00023136"/>
    </source>
</evidence>
<evidence type="ECO:0000256" key="2">
    <source>
        <dbReference type="ARBA" id="ARBA00005327"/>
    </source>
</evidence>
<dbReference type="Proteomes" id="UP000694925">
    <property type="component" value="Unplaced"/>
</dbReference>
<dbReference type="PIRSF" id="PIRSF038981">
    <property type="entry name" value="GRP"/>
    <property type="match status" value="1"/>
</dbReference>
<keyword evidence="7" id="KW-0675">Receptor</keyword>
<feature type="transmembrane region" description="Helical" evidence="8">
    <location>
        <begin position="286"/>
        <end position="316"/>
    </location>
</feature>
<keyword evidence="6 8" id="KW-0472">Membrane</keyword>
<feature type="transmembrane region" description="Helical" evidence="8">
    <location>
        <begin position="107"/>
        <end position="133"/>
    </location>
</feature>
<comment type="subcellular location">
    <subcellularLocation>
        <location evidence="1">Cell membrane</location>
        <topology evidence="1">Multi-pass membrane protein</topology>
    </subcellularLocation>
</comment>
<feature type="transmembrane region" description="Helical" evidence="8">
    <location>
        <begin position="394"/>
        <end position="416"/>
    </location>
</feature>
<dbReference type="KEGG" id="ccal:108624801"/>
<evidence type="ECO:0000256" key="4">
    <source>
        <dbReference type="ARBA" id="ARBA00022692"/>
    </source>
</evidence>
<reference evidence="10" key="1">
    <citation type="submission" date="2025-08" db="UniProtKB">
        <authorList>
            <consortium name="RefSeq"/>
        </authorList>
    </citation>
    <scope>IDENTIFICATION</scope>
    <source>
        <tissue evidence="10">Whole body</tissue>
    </source>
</reference>
<evidence type="ECO:0000256" key="8">
    <source>
        <dbReference type="SAM" id="Phobius"/>
    </source>
</evidence>